<proteinExistence type="predicted"/>
<dbReference type="EMBL" id="BAABBX010000009">
    <property type="protein sequence ID" value="GAA4187207.1"/>
    <property type="molecule type" value="Genomic_DNA"/>
</dbReference>
<sequence>MPGRALALSASASGSLASTGSSIAMWVVWLAGILVFLGVIALLIASARHRSRG</sequence>
<organism evidence="2 3">
    <name type="scientific">Gryllotalpicola kribbensis</name>
    <dbReference type="NCBI Taxonomy" id="993084"/>
    <lineage>
        <taxon>Bacteria</taxon>
        <taxon>Bacillati</taxon>
        <taxon>Actinomycetota</taxon>
        <taxon>Actinomycetes</taxon>
        <taxon>Micrococcales</taxon>
        <taxon>Microbacteriaceae</taxon>
        <taxon>Gryllotalpicola</taxon>
    </lineage>
</organism>
<evidence type="ECO:0000313" key="3">
    <source>
        <dbReference type="Proteomes" id="UP001500213"/>
    </source>
</evidence>
<keyword evidence="1" id="KW-0812">Transmembrane</keyword>
<gene>
    <name evidence="2" type="ORF">GCM10022288_11870</name>
</gene>
<keyword evidence="1" id="KW-1133">Transmembrane helix</keyword>
<feature type="transmembrane region" description="Helical" evidence="1">
    <location>
        <begin position="27"/>
        <end position="47"/>
    </location>
</feature>
<evidence type="ECO:0008006" key="4">
    <source>
        <dbReference type="Google" id="ProtNLM"/>
    </source>
</evidence>
<accession>A0ABP8APC8</accession>
<keyword evidence="1" id="KW-0472">Membrane</keyword>
<reference evidence="3" key="1">
    <citation type="journal article" date="2019" name="Int. J. Syst. Evol. Microbiol.">
        <title>The Global Catalogue of Microorganisms (GCM) 10K type strain sequencing project: providing services to taxonomists for standard genome sequencing and annotation.</title>
        <authorList>
            <consortium name="The Broad Institute Genomics Platform"/>
            <consortium name="The Broad Institute Genome Sequencing Center for Infectious Disease"/>
            <person name="Wu L."/>
            <person name="Ma J."/>
        </authorList>
    </citation>
    <scope>NUCLEOTIDE SEQUENCE [LARGE SCALE GENOMIC DNA]</scope>
    <source>
        <strain evidence="3">JCM 17593</strain>
    </source>
</reference>
<keyword evidence="3" id="KW-1185">Reference proteome</keyword>
<comment type="caution">
    <text evidence="2">The sequence shown here is derived from an EMBL/GenBank/DDBJ whole genome shotgun (WGS) entry which is preliminary data.</text>
</comment>
<protein>
    <recommendedName>
        <fullName evidence="4">LPXTG cell wall anchor domain-containing protein</fullName>
    </recommendedName>
</protein>
<name>A0ABP8APC8_9MICO</name>
<evidence type="ECO:0000256" key="1">
    <source>
        <dbReference type="SAM" id="Phobius"/>
    </source>
</evidence>
<evidence type="ECO:0000313" key="2">
    <source>
        <dbReference type="EMBL" id="GAA4187207.1"/>
    </source>
</evidence>
<dbReference type="Proteomes" id="UP001500213">
    <property type="component" value="Unassembled WGS sequence"/>
</dbReference>